<organism evidence="2">
    <name type="scientific">uncultured Anaerotruncus sp</name>
    <dbReference type="NCBI Taxonomy" id="905011"/>
    <lineage>
        <taxon>Bacteria</taxon>
        <taxon>Bacillati</taxon>
        <taxon>Bacillota</taxon>
        <taxon>Clostridia</taxon>
        <taxon>Eubacteriales</taxon>
        <taxon>Oscillospiraceae</taxon>
        <taxon>Anaerotruncus</taxon>
        <taxon>environmental samples</taxon>
    </lineage>
</organism>
<dbReference type="GO" id="GO:0016301">
    <property type="term" value="F:kinase activity"/>
    <property type="evidence" value="ECO:0007669"/>
    <property type="project" value="UniProtKB-KW"/>
</dbReference>
<keyword evidence="2" id="KW-0418">Kinase</keyword>
<proteinExistence type="predicted"/>
<dbReference type="PANTHER" id="PTHR47098:SF2">
    <property type="entry name" value="PROTEIN MAK32"/>
    <property type="match status" value="1"/>
</dbReference>
<dbReference type="InterPro" id="IPR011611">
    <property type="entry name" value="PfkB_dom"/>
</dbReference>
<dbReference type="InterPro" id="IPR029056">
    <property type="entry name" value="Ribokinase-like"/>
</dbReference>
<protein>
    <submittedName>
        <fullName evidence="2">PfkB family carbohydrate kinase</fullName>
    </submittedName>
</protein>
<gene>
    <name evidence="2" type="ORF">SAMEA3545359_01935</name>
</gene>
<dbReference type="Pfam" id="PF00294">
    <property type="entry name" value="PfkB"/>
    <property type="match status" value="1"/>
</dbReference>
<keyword evidence="2" id="KW-0808">Transferase</keyword>
<reference evidence="2" key="1">
    <citation type="submission" date="2015-09" db="EMBL/GenBank/DDBJ databases">
        <authorList>
            <consortium name="Pathogen Informatics"/>
        </authorList>
    </citation>
    <scope>NUCLEOTIDE SEQUENCE</scope>
    <source>
        <strain evidence="2">2789STDY5834896</strain>
    </source>
</reference>
<feature type="domain" description="Carbohydrate kinase PfkB" evidence="1">
    <location>
        <begin position="21"/>
        <end position="278"/>
    </location>
</feature>
<sequence length="309" mass="34261">MARYLSCGNIMSDVVEFADGTRGPFHLGGPAIFGLEGIRLWTDDCAMVCHAGEDWQEGYGDWLDRNGIEGSTVGVLPGETSRCLIGHRADGSYKWVPLQGEAHIRQFDLTADLMLSAIGPETSGVYLYMYPGDPFFKELHTMRQKSDFQLMWELGADRMPARLDLLRDLQQVDMFSLNSLEAARIFDIPRRREEEIITRLQQLPVSFIFYRVGKRGAYGITADEVWFCPAVDPAGPSVDPSGCGNCSTAAAMYGWAAGLGPAGAAVTACISSGYNAAQFGVWPQFTARDRQRAQDLYRQMMAQQVIRCR</sequence>
<evidence type="ECO:0000313" key="2">
    <source>
        <dbReference type="EMBL" id="SCJ77432.1"/>
    </source>
</evidence>
<dbReference type="AlphaFoldDB" id="A0A1C6J5T4"/>
<dbReference type="Gene3D" id="3.40.1190.20">
    <property type="match status" value="1"/>
</dbReference>
<dbReference type="PANTHER" id="PTHR47098">
    <property type="entry name" value="PROTEIN MAK32"/>
    <property type="match status" value="1"/>
</dbReference>
<name>A0A1C6J5T4_9FIRM</name>
<accession>A0A1C6J5T4</accession>
<dbReference type="EMBL" id="FMHG01000001">
    <property type="protein sequence ID" value="SCJ77432.1"/>
    <property type="molecule type" value="Genomic_DNA"/>
</dbReference>
<dbReference type="SUPFAM" id="SSF53613">
    <property type="entry name" value="Ribokinase-like"/>
    <property type="match status" value="1"/>
</dbReference>
<evidence type="ECO:0000259" key="1">
    <source>
        <dbReference type="Pfam" id="PF00294"/>
    </source>
</evidence>